<dbReference type="OrthoDB" id="8189124at2759"/>
<name>A0A9P0L481_ACAOB</name>
<keyword evidence="10" id="KW-1185">Reference proteome</keyword>
<evidence type="ECO:0000256" key="3">
    <source>
        <dbReference type="ARBA" id="ARBA00006958"/>
    </source>
</evidence>
<comment type="cofactor">
    <cofactor evidence="1">
        <name>a divalent metal cation</name>
        <dbReference type="ChEBI" id="CHEBI:60240"/>
    </cofactor>
</comment>
<evidence type="ECO:0000313" key="10">
    <source>
        <dbReference type="Proteomes" id="UP001152888"/>
    </source>
</evidence>
<dbReference type="Pfam" id="PF13359">
    <property type="entry name" value="DDE_Tnp_4"/>
    <property type="match status" value="1"/>
</dbReference>
<keyword evidence="6" id="KW-0378">Hydrolase</keyword>
<evidence type="ECO:0000256" key="7">
    <source>
        <dbReference type="ARBA" id="ARBA00023242"/>
    </source>
</evidence>
<comment type="subcellular location">
    <subcellularLocation>
        <location evidence="2">Nucleus</location>
    </subcellularLocation>
</comment>
<dbReference type="InterPro" id="IPR045249">
    <property type="entry name" value="HARBI1-like"/>
</dbReference>
<evidence type="ECO:0000256" key="6">
    <source>
        <dbReference type="ARBA" id="ARBA00022801"/>
    </source>
</evidence>
<dbReference type="EMBL" id="CAKOFQ010007017">
    <property type="protein sequence ID" value="CAH1987320.1"/>
    <property type="molecule type" value="Genomic_DNA"/>
</dbReference>
<evidence type="ECO:0000256" key="2">
    <source>
        <dbReference type="ARBA" id="ARBA00004123"/>
    </source>
</evidence>
<evidence type="ECO:0000259" key="8">
    <source>
        <dbReference type="Pfam" id="PF13359"/>
    </source>
</evidence>
<dbReference type="PANTHER" id="PTHR22930:SF269">
    <property type="entry name" value="NUCLEASE HARBI1-LIKE PROTEIN"/>
    <property type="match status" value="1"/>
</dbReference>
<accession>A0A9P0L481</accession>
<dbReference type="GO" id="GO:0046872">
    <property type="term" value="F:metal ion binding"/>
    <property type="evidence" value="ECO:0007669"/>
    <property type="project" value="UniProtKB-KW"/>
</dbReference>
<dbReference type="AlphaFoldDB" id="A0A9P0L481"/>
<feature type="domain" description="DDE Tnp4" evidence="8">
    <location>
        <begin position="205"/>
        <end position="371"/>
    </location>
</feature>
<protein>
    <recommendedName>
        <fullName evidence="8">DDE Tnp4 domain-containing protein</fullName>
    </recommendedName>
</protein>
<keyword evidence="5" id="KW-0479">Metal-binding</keyword>
<comment type="caution">
    <text evidence="9">The sequence shown here is derived from an EMBL/GenBank/DDBJ whole genome shotgun (WGS) entry which is preliminary data.</text>
</comment>
<dbReference type="InterPro" id="IPR027806">
    <property type="entry name" value="HARBI1_dom"/>
</dbReference>
<proteinExistence type="inferred from homology"/>
<comment type="similarity">
    <text evidence="3">Belongs to the HARBI1 family.</text>
</comment>
<evidence type="ECO:0000256" key="4">
    <source>
        <dbReference type="ARBA" id="ARBA00022722"/>
    </source>
</evidence>
<dbReference type="GO" id="GO:0005634">
    <property type="term" value="C:nucleus"/>
    <property type="evidence" value="ECO:0007669"/>
    <property type="project" value="UniProtKB-SubCell"/>
</dbReference>
<sequence length="448" mass="52062">MFRGICVGDGVKRFGLKGENKVSRQFTRDNVPGNSQCNISICNYYGDFFEKEKEKSKTRRRWWSRQIFHRRSQYGNRLLRDMTAEPCEDIIRNLTRMTTQDFEHVMSLVEPKIRRMDTNMREAITVREKLTLCLRFLATGDSYTSLQYLFKISKSAISRIIPEVCDALIESLQEYVKVPTTTEEWLQISAEFERKWQFPHTIGAIDGKHVVLQAPINSGTEYYNYKHFFSIVLFALVDADYNFIYADVGCQGRISDGGVFKNTTLYKKLEGRELKIPQPEVLQVPYSIEVPYYILGDKAFALNEYTMKPFDGNPEPRSAERVFNYRLSRARRVVENAFGILSSVFRVLRKPMLLEPKIATKVTLATIHLHNFLRKRTSRATYTPPGSFDTETQNGAIIDGRWRNDGPTTSLMPTRNIPRRSSRHHTNVGLNIANHFIWNDSLPWQENY</sequence>
<dbReference type="Proteomes" id="UP001152888">
    <property type="component" value="Unassembled WGS sequence"/>
</dbReference>
<keyword evidence="7" id="KW-0539">Nucleus</keyword>
<dbReference type="PANTHER" id="PTHR22930">
    <property type="match status" value="1"/>
</dbReference>
<evidence type="ECO:0000313" key="9">
    <source>
        <dbReference type="EMBL" id="CAH1987320.1"/>
    </source>
</evidence>
<evidence type="ECO:0000256" key="5">
    <source>
        <dbReference type="ARBA" id="ARBA00022723"/>
    </source>
</evidence>
<dbReference type="GO" id="GO:0004518">
    <property type="term" value="F:nuclease activity"/>
    <property type="evidence" value="ECO:0007669"/>
    <property type="project" value="UniProtKB-KW"/>
</dbReference>
<dbReference type="GO" id="GO:0016787">
    <property type="term" value="F:hydrolase activity"/>
    <property type="evidence" value="ECO:0007669"/>
    <property type="project" value="UniProtKB-KW"/>
</dbReference>
<gene>
    <name evidence="9" type="ORF">ACAOBT_LOCUS17781</name>
</gene>
<reference evidence="9" key="1">
    <citation type="submission" date="2022-03" db="EMBL/GenBank/DDBJ databases">
        <authorList>
            <person name="Sayadi A."/>
        </authorList>
    </citation>
    <scope>NUCLEOTIDE SEQUENCE</scope>
</reference>
<organism evidence="9 10">
    <name type="scientific">Acanthoscelides obtectus</name>
    <name type="common">Bean weevil</name>
    <name type="synonym">Bruchus obtectus</name>
    <dbReference type="NCBI Taxonomy" id="200917"/>
    <lineage>
        <taxon>Eukaryota</taxon>
        <taxon>Metazoa</taxon>
        <taxon>Ecdysozoa</taxon>
        <taxon>Arthropoda</taxon>
        <taxon>Hexapoda</taxon>
        <taxon>Insecta</taxon>
        <taxon>Pterygota</taxon>
        <taxon>Neoptera</taxon>
        <taxon>Endopterygota</taxon>
        <taxon>Coleoptera</taxon>
        <taxon>Polyphaga</taxon>
        <taxon>Cucujiformia</taxon>
        <taxon>Chrysomeloidea</taxon>
        <taxon>Chrysomelidae</taxon>
        <taxon>Bruchinae</taxon>
        <taxon>Bruchini</taxon>
        <taxon>Acanthoscelides</taxon>
    </lineage>
</organism>
<keyword evidence="4" id="KW-0540">Nuclease</keyword>
<evidence type="ECO:0000256" key="1">
    <source>
        <dbReference type="ARBA" id="ARBA00001968"/>
    </source>
</evidence>